<dbReference type="EMBL" id="JABTTQ020003099">
    <property type="protein sequence ID" value="KAK6119995.1"/>
    <property type="molecule type" value="Genomic_DNA"/>
</dbReference>
<feature type="domain" description="Reverse transcriptase Ty1/copia-type" evidence="1">
    <location>
        <begin position="12"/>
        <end position="142"/>
    </location>
</feature>
<dbReference type="SUPFAM" id="SSF56672">
    <property type="entry name" value="DNA/RNA polymerases"/>
    <property type="match status" value="1"/>
</dbReference>
<protein>
    <recommendedName>
        <fullName evidence="1">Reverse transcriptase Ty1/copia-type domain-containing protein</fullName>
    </recommendedName>
</protein>
<dbReference type="Proteomes" id="UP001318860">
    <property type="component" value="Unassembled WGS sequence"/>
</dbReference>
<evidence type="ECO:0000259" key="1">
    <source>
        <dbReference type="Pfam" id="PF07727"/>
    </source>
</evidence>
<organism evidence="2 3">
    <name type="scientific">Rehmannia glutinosa</name>
    <name type="common">Chinese foxglove</name>
    <dbReference type="NCBI Taxonomy" id="99300"/>
    <lineage>
        <taxon>Eukaryota</taxon>
        <taxon>Viridiplantae</taxon>
        <taxon>Streptophyta</taxon>
        <taxon>Embryophyta</taxon>
        <taxon>Tracheophyta</taxon>
        <taxon>Spermatophyta</taxon>
        <taxon>Magnoliopsida</taxon>
        <taxon>eudicotyledons</taxon>
        <taxon>Gunneridae</taxon>
        <taxon>Pentapetalae</taxon>
        <taxon>asterids</taxon>
        <taxon>lamiids</taxon>
        <taxon>Lamiales</taxon>
        <taxon>Orobanchaceae</taxon>
        <taxon>Rehmannieae</taxon>
        <taxon>Rehmannia</taxon>
    </lineage>
</organism>
<gene>
    <name evidence="2" type="ORF">DH2020_046235</name>
</gene>
<name>A0ABR0UCU3_REHGL</name>
<comment type="caution">
    <text evidence="2">The sequence shown here is derived from an EMBL/GenBank/DDBJ whole genome shotgun (WGS) entry which is preliminary data.</text>
</comment>
<accession>A0ABR0UCU3</accession>
<keyword evidence="3" id="KW-1185">Reference proteome</keyword>
<dbReference type="Pfam" id="PF07727">
    <property type="entry name" value="RVT_2"/>
    <property type="match status" value="1"/>
</dbReference>
<evidence type="ECO:0000313" key="2">
    <source>
        <dbReference type="EMBL" id="KAK6119995.1"/>
    </source>
</evidence>
<proteinExistence type="predicted"/>
<sequence>MSLPDGYPPQPVGKVCHLKRSLYGLKQASRQWNTYFCGKLVAFGFQQSAHDHCLFLKHTPSSFLALVIYVDDVLITGSNLTDIIDVNDYLDRLFTIKDLGPAKYFLGVEIVRTDTGTYLHQRKYILDILTDMGLLGCKPTHTHFPPGLKLQGQSGSPLPEPDKYRRLVGRLLYLNMTRPDITFSVQQLSQFMNSPCSSHWDASVHLLRYLKGCPSQGLFYVVDTSLHLTAYYDADWASCPTTRRSVTGFCIFLGSSLLSWKTKKQTTVSRSSAEAEYRALSTTVCEILWLSYLADDFHVSIPKPIPLLCDNQAALHIVANPVFHERTKHLEIDCHIVRDQYKAGMVSPQKIGSTMQLADLFTKALGPGIFSTLLSKLGLLELHRCPT</sequence>
<dbReference type="InterPro" id="IPR043502">
    <property type="entry name" value="DNA/RNA_pol_sf"/>
</dbReference>
<dbReference type="InterPro" id="IPR013103">
    <property type="entry name" value="RVT_2"/>
</dbReference>
<dbReference type="PANTHER" id="PTHR11439">
    <property type="entry name" value="GAG-POL-RELATED RETROTRANSPOSON"/>
    <property type="match status" value="1"/>
</dbReference>
<evidence type="ECO:0000313" key="3">
    <source>
        <dbReference type="Proteomes" id="UP001318860"/>
    </source>
</evidence>
<dbReference type="PANTHER" id="PTHR11439:SF511">
    <property type="match status" value="1"/>
</dbReference>
<reference evidence="2 3" key="1">
    <citation type="journal article" date="2021" name="Comput. Struct. Biotechnol. J.">
        <title>De novo genome assembly of the potent medicinal plant Rehmannia glutinosa using nanopore technology.</title>
        <authorList>
            <person name="Ma L."/>
            <person name="Dong C."/>
            <person name="Song C."/>
            <person name="Wang X."/>
            <person name="Zheng X."/>
            <person name="Niu Y."/>
            <person name="Chen S."/>
            <person name="Feng W."/>
        </authorList>
    </citation>
    <scope>NUCLEOTIDE SEQUENCE [LARGE SCALE GENOMIC DNA]</scope>
    <source>
        <strain evidence="2">DH-2019</strain>
    </source>
</reference>
<dbReference type="CDD" id="cd09272">
    <property type="entry name" value="RNase_HI_RT_Ty1"/>
    <property type="match status" value="1"/>
</dbReference>